<evidence type="ECO:0000313" key="2">
    <source>
        <dbReference type="EMBL" id="PEC22055.1"/>
    </source>
</evidence>
<dbReference type="Pfam" id="PF00144">
    <property type="entry name" value="Beta-lactamase"/>
    <property type="match status" value="1"/>
</dbReference>
<name>A0A2A7HZM0_BACCE</name>
<organism evidence="2 3">
    <name type="scientific">Bacillus cereus</name>
    <dbReference type="NCBI Taxonomy" id="1396"/>
    <lineage>
        <taxon>Bacteria</taxon>
        <taxon>Bacillati</taxon>
        <taxon>Bacillota</taxon>
        <taxon>Bacilli</taxon>
        <taxon>Bacillales</taxon>
        <taxon>Bacillaceae</taxon>
        <taxon>Bacillus</taxon>
        <taxon>Bacillus cereus group</taxon>
    </lineage>
</organism>
<accession>A0A2A7HZM0</accession>
<dbReference type="PANTHER" id="PTHR43283:SF7">
    <property type="entry name" value="BETA-LACTAMASE-RELATED DOMAIN-CONTAINING PROTEIN"/>
    <property type="match status" value="1"/>
</dbReference>
<dbReference type="SUPFAM" id="SSF56601">
    <property type="entry name" value="beta-lactamase/transpeptidase-like"/>
    <property type="match status" value="1"/>
</dbReference>
<dbReference type="Proteomes" id="UP000220006">
    <property type="component" value="Unassembled WGS sequence"/>
</dbReference>
<protein>
    <submittedName>
        <fullName evidence="2">Penicillin-binding protein</fullName>
    </submittedName>
</protein>
<dbReference type="InterPro" id="IPR001466">
    <property type="entry name" value="Beta-lactam-related"/>
</dbReference>
<gene>
    <name evidence="2" type="ORF">COM96_09615</name>
</gene>
<reference evidence="2 3" key="1">
    <citation type="submission" date="2017-09" db="EMBL/GenBank/DDBJ databases">
        <title>Large-scale bioinformatics analysis of Bacillus genomes uncovers conserved roles of natural products in bacterial physiology.</title>
        <authorList>
            <consortium name="Agbiome Team Llc"/>
            <person name="Bleich R.M."/>
            <person name="Grubbs K.J."/>
            <person name="Santa Maria K.C."/>
            <person name="Allen S.E."/>
            <person name="Farag S."/>
            <person name="Shank E.A."/>
            <person name="Bowers A."/>
        </authorList>
    </citation>
    <scope>NUCLEOTIDE SEQUENCE [LARGE SCALE GENOMIC DNA]</scope>
    <source>
        <strain evidence="2 3">AFS096845</strain>
    </source>
</reference>
<dbReference type="InterPro" id="IPR050789">
    <property type="entry name" value="Diverse_Enzym_Activities"/>
</dbReference>
<dbReference type="EMBL" id="NVLK01000021">
    <property type="protein sequence ID" value="PEC22055.1"/>
    <property type="molecule type" value="Genomic_DNA"/>
</dbReference>
<evidence type="ECO:0000259" key="1">
    <source>
        <dbReference type="Pfam" id="PF00144"/>
    </source>
</evidence>
<proteinExistence type="predicted"/>
<evidence type="ECO:0000313" key="3">
    <source>
        <dbReference type="Proteomes" id="UP000220006"/>
    </source>
</evidence>
<dbReference type="RefSeq" id="WP_097903602.1">
    <property type="nucleotide sequence ID" value="NZ_NVLK01000021.1"/>
</dbReference>
<dbReference type="InterPro" id="IPR012338">
    <property type="entry name" value="Beta-lactam/transpept-like"/>
</dbReference>
<feature type="domain" description="Beta-lactamase-related" evidence="1">
    <location>
        <begin position="10"/>
        <end position="319"/>
    </location>
</feature>
<dbReference type="AlphaFoldDB" id="A0A2A7HZM0"/>
<sequence length="338" mass="38665">MYTYEKLISWVENIKEKNHSSATALCIIKDNKIVLEHYSGYHSNTSNSKKVTASSQFNVASARKSYLGLMVAYALYEGKIDSIDDEAIKYFKDFDPLLLGKTTIRHLVTHSHGLEETDDGTIFREFEPGQAWAYRDINVRMMTRLMYQLYNKSFPELLKERVFTPANFHETGWRIQQNENLVKVIDNPNEDAISELGAVDDGTEKNLFVSAREFAYWGNLHLNQGMINGKQIVPKEVIEIATSLQSPAYKNNELPQNGLFWFVQNEPAQLSELGERVPKGSYQILGITGPTILVIPEYNIVVAKMYNKRYNYGGDNYLYYLREFSNLVADTFSSGNRA</sequence>
<comment type="caution">
    <text evidence="2">The sequence shown here is derived from an EMBL/GenBank/DDBJ whole genome shotgun (WGS) entry which is preliminary data.</text>
</comment>
<dbReference type="PANTHER" id="PTHR43283">
    <property type="entry name" value="BETA-LACTAMASE-RELATED"/>
    <property type="match status" value="1"/>
</dbReference>
<dbReference type="Gene3D" id="3.40.710.10">
    <property type="entry name" value="DD-peptidase/beta-lactamase superfamily"/>
    <property type="match status" value="1"/>
</dbReference>